<dbReference type="AlphaFoldDB" id="A0A0D2I3R4"/>
<evidence type="ECO:0000313" key="2">
    <source>
        <dbReference type="Proteomes" id="UP000053789"/>
    </source>
</evidence>
<accession>A0A0D2I3R4</accession>
<sequence>MFAGYINDAKFRQNRRYRYKSLAGLTQSEGRIKYLAEVLNLDNIDEARVLQLWPHCDSKFVPGTDPIYIHKVSSTASYEVKGRALMLTSAKVIRTKNGIGHLRGNFDRNCKELRGDFKVEFRTTEGRYKSTRHNLNTVEDVV</sequence>
<reference evidence="1" key="1">
    <citation type="submission" date="2015-01" db="EMBL/GenBank/DDBJ databases">
        <title>The Genome Sequence of Cladophialophora bantiana CBS 173.52.</title>
        <authorList>
            <consortium name="The Broad Institute Genomics Platform"/>
            <person name="Cuomo C."/>
            <person name="de Hoog S."/>
            <person name="Gorbushina A."/>
            <person name="Stielow B."/>
            <person name="Teixiera M."/>
            <person name="Abouelleil A."/>
            <person name="Chapman S.B."/>
            <person name="Priest M."/>
            <person name="Young S.K."/>
            <person name="Wortman J."/>
            <person name="Nusbaum C."/>
            <person name="Birren B."/>
        </authorList>
    </citation>
    <scope>NUCLEOTIDE SEQUENCE [LARGE SCALE GENOMIC DNA]</scope>
    <source>
        <strain evidence="1">CBS 173.52</strain>
    </source>
</reference>
<protein>
    <submittedName>
        <fullName evidence="1">Uncharacterized protein</fullName>
    </submittedName>
</protein>
<organism evidence="1 2">
    <name type="scientific">Cladophialophora bantiana (strain ATCC 10958 / CBS 173.52 / CDC B-1940 / NIH 8579)</name>
    <name type="common">Xylohypha bantiana</name>
    <dbReference type="NCBI Taxonomy" id="1442370"/>
    <lineage>
        <taxon>Eukaryota</taxon>
        <taxon>Fungi</taxon>
        <taxon>Dikarya</taxon>
        <taxon>Ascomycota</taxon>
        <taxon>Pezizomycotina</taxon>
        <taxon>Eurotiomycetes</taxon>
        <taxon>Chaetothyriomycetidae</taxon>
        <taxon>Chaetothyriales</taxon>
        <taxon>Herpotrichiellaceae</taxon>
        <taxon>Cladophialophora</taxon>
    </lineage>
</organism>
<name>A0A0D2I3R4_CLAB1</name>
<dbReference type="GeneID" id="27694377"/>
<dbReference type="EMBL" id="KN846981">
    <property type="protein sequence ID" value="KIW97865.1"/>
    <property type="molecule type" value="Genomic_DNA"/>
</dbReference>
<proteinExistence type="predicted"/>
<dbReference type="Proteomes" id="UP000053789">
    <property type="component" value="Unassembled WGS sequence"/>
</dbReference>
<keyword evidence="2" id="KW-1185">Reference proteome</keyword>
<dbReference type="RefSeq" id="XP_016624534.1">
    <property type="nucleotide sequence ID" value="XM_016759206.1"/>
</dbReference>
<dbReference type="VEuPathDB" id="FungiDB:Z519_01449"/>
<dbReference type="HOGENOM" id="CLU_1815589_0_0_1"/>
<gene>
    <name evidence="1" type="ORF">Z519_01449</name>
</gene>
<evidence type="ECO:0000313" key="1">
    <source>
        <dbReference type="EMBL" id="KIW97865.1"/>
    </source>
</evidence>